<dbReference type="Pfam" id="PF10412">
    <property type="entry name" value="TrwB_AAD_bind"/>
    <property type="match status" value="1"/>
</dbReference>
<keyword evidence="9" id="KW-1185">Reference proteome</keyword>
<name>A0A370XBY4_9GAMM</name>
<dbReference type="InterPro" id="IPR027417">
    <property type="entry name" value="P-loop_NTPase"/>
</dbReference>
<evidence type="ECO:0000313" key="8">
    <source>
        <dbReference type="EMBL" id="RDS85933.1"/>
    </source>
</evidence>
<dbReference type="GO" id="GO:0005886">
    <property type="term" value="C:plasma membrane"/>
    <property type="evidence" value="ECO:0007669"/>
    <property type="project" value="UniProtKB-SubCell"/>
</dbReference>
<evidence type="ECO:0000256" key="3">
    <source>
        <dbReference type="ARBA" id="ARBA00022692"/>
    </source>
</evidence>
<dbReference type="EMBL" id="QRBF01000001">
    <property type="protein sequence ID" value="RDS85933.1"/>
    <property type="molecule type" value="Genomic_DNA"/>
</dbReference>
<evidence type="ECO:0000256" key="2">
    <source>
        <dbReference type="ARBA" id="ARBA00022475"/>
    </source>
</evidence>
<evidence type="ECO:0000256" key="6">
    <source>
        <dbReference type="SAM" id="Phobius"/>
    </source>
</evidence>
<dbReference type="SUPFAM" id="SSF52540">
    <property type="entry name" value="P-loop containing nucleoside triphosphate hydrolases"/>
    <property type="match status" value="1"/>
</dbReference>
<dbReference type="AlphaFoldDB" id="A0A370XBY4"/>
<protein>
    <submittedName>
        <fullName evidence="8">DUF853 domain-containing protein</fullName>
    </submittedName>
</protein>
<comment type="caution">
    <text evidence="8">The sequence shown here is derived from an EMBL/GenBank/DDBJ whole genome shotgun (WGS) entry which is preliminary data.</text>
</comment>
<evidence type="ECO:0000256" key="5">
    <source>
        <dbReference type="ARBA" id="ARBA00023136"/>
    </source>
</evidence>
<dbReference type="Gene3D" id="3.40.50.300">
    <property type="entry name" value="P-loop containing nucleotide triphosphate hydrolases"/>
    <property type="match status" value="2"/>
</dbReference>
<feature type="transmembrane region" description="Helical" evidence="6">
    <location>
        <begin position="29"/>
        <end position="50"/>
    </location>
</feature>
<dbReference type="CDD" id="cd01127">
    <property type="entry name" value="TrwB_TraG_TraD_VirD4"/>
    <property type="match status" value="1"/>
</dbReference>
<evidence type="ECO:0000256" key="1">
    <source>
        <dbReference type="ARBA" id="ARBA00004651"/>
    </source>
</evidence>
<keyword evidence="3 6" id="KW-0812">Transmembrane</keyword>
<dbReference type="InterPro" id="IPR051539">
    <property type="entry name" value="T4SS-coupling_protein"/>
</dbReference>
<keyword evidence="4 6" id="KW-1133">Transmembrane helix</keyword>
<feature type="domain" description="Type IV secretion system coupling protein TraD DNA-binding" evidence="7">
    <location>
        <begin position="148"/>
        <end position="498"/>
    </location>
</feature>
<dbReference type="OrthoDB" id="9803543at2"/>
<evidence type="ECO:0000313" key="9">
    <source>
        <dbReference type="Proteomes" id="UP000255334"/>
    </source>
</evidence>
<dbReference type="PANTHER" id="PTHR37937:SF1">
    <property type="entry name" value="CONJUGATIVE TRANSFER: DNA TRANSPORT"/>
    <property type="match status" value="1"/>
</dbReference>
<keyword evidence="2" id="KW-1003">Cell membrane</keyword>
<accession>A0A370XBY4</accession>
<evidence type="ECO:0000256" key="4">
    <source>
        <dbReference type="ARBA" id="ARBA00022989"/>
    </source>
</evidence>
<dbReference type="Proteomes" id="UP000255334">
    <property type="component" value="Unassembled WGS sequence"/>
</dbReference>
<evidence type="ECO:0000259" key="7">
    <source>
        <dbReference type="Pfam" id="PF10412"/>
    </source>
</evidence>
<comment type="subcellular location">
    <subcellularLocation>
        <location evidence="1">Cell membrane</location>
        <topology evidence="1">Multi-pass membrane protein</topology>
    </subcellularLocation>
</comment>
<dbReference type="InterPro" id="IPR019476">
    <property type="entry name" value="T4SS_TraD_DNA-bd"/>
</dbReference>
<organism evidence="8 9">
    <name type="scientific">Dyella psychrodurans</name>
    <dbReference type="NCBI Taxonomy" id="1927960"/>
    <lineage>
        <taxon>Bacteria</taxon>
        <taxon>Pseudomonadati</taxon>
        <taxon>Pseudomonadota</taxon>
        <taxon>Gammaproteobacteria</taxon>
        <taxon>Lysobacterales</taxon>
        <taxon>Rhodanobacteraceae</taxon>
        <taxon>Dyella</taxon>
    </lineage>
</organism>
<sequence>MADPRVYNAFGGIGKHVPPSAQIRRWDEVLIAALGAAVVVGAVVAVPMGYAGVPIGTDLLLGGWSALGDADAWARLREGWGVLCDGLVLAPSVVAGALAGRVAARPRSNRVHVSGTRLLEGAEALATARARSSDPAEPFALQIHPEYTMAKRRWGQHVLVLGGVGAGKTVIMGGWLDQIIRGVGLPGGDAAARPGFGGLKCFIYDVKGDLTSRYLEPVIISPYDARSYVWLIGEDCVSSADADILAEQLLPPRPGESNPFFTNGGQMIISALVRMLQVTKGTSWRWQELRDALQLSAEAKLEVLKTYHPMASVVLNDPQAKSANDLMATVAIASRAVDDLAKAWPPEQAERNGRSRTFSIRRWIRDDYTGRRQVIVQGGGSPSLTAAYIGAMVNIAASAICSGALPDNEGGRFLGFFLDEVTTCGRLDLRLWTLGRSKGVVVCAATQSPELLARTYSREEADTVMTVSATTIYGRMGAGSTRDKVAEHAGRNRVAALRPDQAFEESDNILRTYDLTNKLGFKKTPDGAAVTAILDQGGDLLMLDWPVVSYPKKREEQVPGVLMLPPPRSDPDEDVVPLEQEQAVAVLEVLDRLRALGSALPAFDEPALSD</sequence>
<reference evidence="8 9" key="1">
    <citation type="submission" date="2018-07" db="EMBL/GenBank/DDBJ databases">
        <title>Dyella monticola sp. nov. and Dyella psychrodurans sp. nov. isolated from monsoon evergreen broad-leaved forest soil of Dinghu Mountain, China.</title>
        <authorList>
            <person name="Gao Z."/>
            <person name="Qiu L."/>
        </authorList>
    </citation>
    <scope>NUCLEOTIDE SEQUENCE [LARGE SCALE GENOMIC DNA]</scope>
    <source>
        <strain evidence="8 9">4MSK11</strain>
    </source>
</reference>
<dbReference type="PANTHER" id="PTHR37937">
    <property type="entry name" value="CONJUGATIVE TRANSFER: DNA TRANSPORT"/>
    <property type="match status" value="1"/>
</dbReference>
<proteinExistence type="predicted"/>
<keyword evidence="5 6" id="KW-0472">Membrane</keyword>
<dbReference type="RefSeq" id="WP_115476184.1">
    <property type="nucleotide sequence ID" value="NZ_QRBF01000001.1"/>
</dbReference>
<gene>
    <name evidence="8" type="ORF">DWU99_01245</name>
</gene>